<dbReference type="InterPro" id="IPR032557">
    <property type="entry name" value="DUF4935"/>
</dbReference>
<dbReference type="Pfam" id="PF16289">
    <property type="entry name" value="PIN_12"/>
    <property type="match status" value="1"/>
</dbReference>
<evidence type="ECO:0000259" key="1">
    <source>
        <dbReference type="Pfam" id="PF16289"/>
    </source>
</evidence>
<evidence type="ECO:0000313" key="2">
    <source>
        <dbReference type="EMBL" id="GIQ70505.1"/>
    </source>
</evidence>
<protein>
    <recommendedName>
        <fullName evidence="1">DUF4935 domain-containing protein</fullName>
    </recommendedName>
</protein>
<dbReference type="Proteomes" id="UP000677918">
    <property type="component" value="Unassembled WGS sequence"/>
</dbReference>
<dbReference type="RefSeq" id="WP_213413319.1">
    <property type="nucleotide sequence ID" value="NZ_BOVK01000049.1"/>
</dbReference>
<dbReference type="EMBL" id="BOVK01000049">
    <property type="protein sequence ID" value="GIQ70505.1"/>
    <property type="molecule type" value="Genomic_DNA"/>
</dbReference>
<comment type="caution">
    <text evidence="2">The sequence shown here is derived from an EMBL/GenBank/DDBJ whole genome shotgun (WGS) entry which is preliminary data.</text>
</comment>
<proteinExistence type="predicted"/>
<sequence length="362" mass="42671">MNIGVVLDTNALFISTFKDFKELNFIKRLEHVLNTIEVNGAFSGKVELLVPKIVLNELVQQQSKSYYRKINDLLEYKFHSFEIIKDTNYDNYLRDLFNAYLQSYKFNTEIKVLSYPDIPIEKLINRAIKQYPPFLGKDKETDKGFKDVILWENILEYKRLFPEQTLILFSGDKIFESDYLFKEYRDLFGEELVIVDNEIALVDILGEKLNTNVIQTESNIIFNKFKTVIARSNLSELYKGITYHHPLNSGSYMFRRLKILTLNGLFNEISIHVVNGVEVRYFVIEIGLELIFSESYVHLDNSPTINITDFYEFEIYYYPEGDYFKIFGFESPFDEESVSYSQDFILRQEINNLEPIVDYTSE</sequence>
<accession>A0A8J4M3W4</accession>
<gene>
    <name evidence="2" type="ORF">XYCOK13_33290</name>
</gene>
<feature type="domain" description="DUF4935" evidence="1">
    <location>
        <begin position="5"/>
        <end position="173"/>
    </location>
</feature>
<organism evidence="2 3">
    <name type="scientific">Xylanibacillus composti</name>
    <dbReference type="NCBI Taxonomy" id="1572762"/>
    <lineage>
        <taxon>Bacteria</taxon>
        <taxon>Bacillati</taxon>
        <taxon>Bacillota</taxon>
        <taxon>Bacilli</taxon>
        <taxon>Bacillales</taxon>
        <taxon>Paenibacillaceae</taxon>
        <taxon>Xylanibacillus</taxon>
    </lineage>
</organism>
<name>A0A8J4M3W4_9BACL</name>
<evidence type="ECO:0000313" key="3">
    <source>
        <dbReference type="Proteomes" id="UP000677918"/>
    </source>
</evidence>
<reference evidence="2" key="1">
    <citation type="submission" date="2021-04" db="EMBL/GenBank/DDBJ databases">
        <title>Draft genome sequence of Xylanibacillus composti strain K13.</title>
        <authorList>
            <person name="Uke A."/>
            <person name="Chhe C."/>
            <person name="Baramee S."/>
            <person name="Kosugi A."/>
        </authorList>
    </citation>
    <scope>NUCLEOTIDE SEQUENCE</scope>
    <source>
        <strain evidence="2">K13</strain>
    </source>
</reference>
<keyword evidence="3" id="KW-1185">Reference proteome</keyword>
<dbReference type="AlphaFoldDB" id="A0A8J4M3W4"/>